<dbReference type="InterPro" id="IPR029061">
    <property type="entry name" value="THDP-binding"/>
</dbReference>
<sequence length="351" mass="38004">MTYLTKPKLHHPELPKNKLGFTRRDYEGTVSTLCAGCGHDSITGAIIQACFELDIAPHRVAKLSGIGCSSKTPTYFLGQSHGFNTVHGRMPSVLTGANAANRDLIYLGVSGDGDSASIGLGQFAHVMRRGVNMTYIVENNGVYGLTKGQFSATADRGSKSKRGALNADESIDLALLALQLGATYVARSFSGDKAQLVPLIKGALTHPGAAFIDVLSPCVAFNNHEGSTKSYDYVREHNEAVNALDVITMHREITTQYDAGTVQEVKQHDGSVLRLRKIDAGYDASNRITAMNFVQERYARGEIATGLLYLNAHPRDLHDSLNTVATPLNQLNERELCPGNAALEKFNTLLR</sequence>
<reference evidence="3 4" key="1">
    <citation type="submission" date="2020-04" db="EMBL/GenBank/DDBJ databases">
        <title>Usitatibacter rugosus gen. nov., sp. nov. and Usitatibacter palustris sp. nov., novel members of Usitatibacteraceae fam. nov. within the order Nitrosomonadales isolated from soil.</title>
        <authorList>
            <person name="Huber K.J."/>
            <person name="Neumann-Schaal M."/>
            <person name="Geppert A."/>
            <person name="Luckner M."/>
            <person name="Wanner G."/>
            <person name="Overmann J."/>
        </authorList>
    </citation>
    <scope>NUCLEOTIDE SEQUENCE [LARGE SCALE GENOMIC DNA]</scope>
    <source>
        <strain evidence="3 4">0125_3</strain>
    </source>
</reference>
<gene>
    <name evidence="3" type="ORF">DSM104443_02013</name>
</gene>
<dbReference type="GO" id="GO:0045333">
    <property type="term" value="P:cellular respiration"/>
    <property type="evidence" value="ECO:0007669"/>
    <property type="project" value="UniProtKB-ARBA"/>
</dbReference>
<organism evidence="3 4">
    <name type="scientific">Usitatibacter rugosus</name>
    <dbReference type="NCBI Taxonomy" id="2732067"/>
    <lineage>
        <taxon>Bacteria</taxon>
        <taxon>Pseudomonadati</taxon>
        <taxon>Pseudomonadota</taxon>
        <taxon>Betaproteobacteria</taxon>
        <taxon>Nitrosomonadales</taxon>
        <taxon>Usitatibacteraceae</taxon>
        <taxon>Usitatibacter</taxon>
    </lineage>
</organism>
<name>A0A6M4GX32_9PROT</name>
<dbReference type="InterPro" id="IPR011766">
    <property type="entry name" value="TPP_enzyme_TPP-bd"/>
</dbReference>
<evidence type="ECO:0000313" key="3">
    <source>
        <dbReference type="EMBL" id="QJR10943.1"/>
    </source>
</evidence>
<keyword evidence="1" id="KW-0560">Oxidoreductase</keyword>
<keyword evidence="4" id="KW-1185">Reference proteome</keyword>
<dbReference type="KEGG" id="uru:DSM104443_02013"/>
<dbReference type="AlphaFoldDB" id="A0A6M4GX32"/>
<feature type="domain" description="Thiamine pyrophosphate enzyme TPP-binding" evidence="2">
    <location>
        <begin position="66"/>
        <end position="214"/>
    </location>
</feature>
<dbReference type="RefSeq" id="WP_171091853.1">
    <property type="nucleotide sequence ID" value="NZ_CP053069.1"/>
</dbReference>
<dbReference type="GO" id="GO:0016625">
    <property type="term" value="F:oxidoreductase activity, acting on the aldehyde or oxo group of donors, iron-sulfur protein as acceptor"/>
    <property type="evidence" value="ECO:0007669"/>
    <property type="project" value="UniProtKB-ARBA"/>
</dbReference>
<dbReference type="Gene3D" id="3.40.50.970">
    <property type="match status" value="1"/>
</dbReference>
<proteinExistence type="predicted"/>
<dbReference type="SUPFAM" id="SSF52518">
    <property type="entry name" value="Thiamin diphosphate-binding fold (THDP-binding)"/>
    <property type="match status" value="1"/>
</dbReference>
<dbReference type="Pfam" id="PF02775">
    <property type="entry name" value="TPP_enzyme_C"/>
    <property type="match status" value="1"/>
</dbReference>
<dbReference type="GO" id="GO:0044281">
    <property type="term" value="P:small molecule metabolic process"/>
    <property type="evidence" value="ECO:0007669"/>
    <property type="project" value="UniProtKB-ARBA"/>
</dbReference>
<dbReference type="GO" id="GO:0030976">
    <property type="term" value="F:thiamine pyrophosphate binding"/>
    <property type="evidence" value="ECO:0007669"/>
    <property type="project" value="InterPro"/>
</dbReference>
<evidence type="ECO:0000313" key="4">
    <source>
        <dbReference type="Proteomes" id="UP000501534"/>
    </source>
</evidence>
<protein>
    <recommendedName>
        <fullName evidence="2">Thiamine pyrophosphate enzyme TPP-binding domain-containing protein</fullName>
    </recommendedName>
</protein>
<dbReference type="PANTHER" id="PTHR48084:SF5">
    <property type="entry name" value="BLR6744 PROTEIN"/>
    <property type="match status" value="1"/>
</dbReference>
<dbReference type="InterPro" id="IPR051457">
    <property type="entry name" value="2-oxoacid:Fd_oxidoreductase"/>
</dbReference>
<evidence type="ECO:0000259" key="2">
    <source>
        <dbReference type="Pfam" id="PF02775"/>
    </source>
</evidence>
<accession>A0A6M4GX32</accession>
<dbReference type="CDD" id="cd03375">
    <property type="entry name" value="TPP_OGFOR"/>
    <property type="match status" value="1"/>
</dbReference>
<dbReference type="Proteomes" id="UP000501534">
    <property type="component" value="Chromosome"/>
</dbReference>
<dbReference type="PANTHER" id="PTHR48084">
    <property type="entry name" value="2-OXOGLUTARATE OXIDOREDUCTASE SUBUNIT KORB-RELATED"/>
    <property type="match status" value="1"/>
</dbReference>
<evidence type="ECO:0000256" key="1">
    <source>
        <dbReference type="ARBA" id="ARBA00023002"/>
    </source>
</evidence>
<dbReference type="EMBL" id="CP053069">
    <property type="protein sequence ID" value="QJR10943.1"/>
    <property type="molecule type" value="Genomic_DNA"/>
</dbReference>